<name>A0A6G1F8E9_9ORYZ</name>
<gene>
    <name evidence="1" type="ORF">E2562_014124</name>
</gene>
<evidence type="ECO:0000313" key="1">
    <source>
        <dbReference type="EMBL" id="KAF0933134.1"/>
    </source>
</evidence>
<sequence length="152" mass="15046">MAGAQRRHHQQMSWPRVAREVIENIPAVVIVEFGVEGGTLPGRGSLTREGVGGLALLLQGGSNGVDARLGVGGSLGGASCSVSEEDALTSAIGGGLPFAIAGGGRLVISGGSGLAIGGSLAIGVGDGIDQEKVGHGGWLVFAEAVGHKKEEN</sequence>
<dbReference type="Proteomes" id="UP000479710">
    <property type="component" value="Unassembled WGS sequence"/>
</dbReference>
<proteinExistence type="predicted"/>
<dbReference type="EMBL" id="SPHZ02000001">
    <property type="protein sequence ID" value="KAF0933134.1"/>
    <property type="molecule type" value="Genomic_DNA"/>
</dbReference>
<dbReference type="AlphaFoldDB" id="A0A6G1F8E9"/>
<protein>
    <submittedName>
        <fullName evidence="1">Uncharacterized protein</fullName>
    </submittedName>
</protein>
<organism evidence="1 2">
    <name type="scientific">Oryza meyeriana var. granulata</name>
    <dbReference type="NCBI Taxonomy" id="110450"/>
    <lineage>
        <taxon>Eukaryota</taxon>
        <taxon>Viridiplantae</taxon>
        <taxon>Streptophyta</taxon>
        <taxon>Embryophyta</taxon>
        <taxon>Tracheophyta</taxon>
        <taxon>Spermatophyta</taxon>
        <taxon>Magnoliopsida</taxon>
        <taxon>Liliopsida</taxon>
        <taxon>Poales</taxon>
        <taxon>Poaceae</taxon>
        <taxon>BOP clade</taxon>
        <taxon>Oryzoideae</taxon>
        <taxon>Oryzeae</taxon>
        <taxon>Oryzinae</taxon>
        <taxon>Oryza</taxon>
        <taxon>Oryza meyeriana</taxon>
    </lineage>
</organism>
<accession>A0A6G1F8E9</accession>
<keyword evidence="2" id="KW-1185">Reference proteome</keyword>
<evidence type="ECO:0000313" key="2">
    <source>
        <dbReference type="Proteomes" id="UP000479710"/>
    </source>
</evidence>
<comment type="caution">
    <text evidence="1">The sequence shown here is derived from an EMBL/GenBank/DDBJ whole genome shotgun (WGS) entry which is preliminary data.</text>
</comment>
<reference evidence="1 2" key="1">
    <citation type="submission" date="2019-11" db="EMBL/GenBank/DDBJ databases">
        <title>Whole genome sequence of Oryza granulata.</title>
        <authorList>
            <person name="Li W."/>
        </authorList>
    </citation>
    <scope>NUCLEOTIDE SEQUENCE [LARGE SCALE GENOMIC DNA]</scope>
    <source>
        <strain evidence="2">cv. Menghai</strain>
        <tissue evidence="1">Leaf</tissue>
    </source>
</reference>